<dbReference type="InterPro" id="IPR003439">
    <property type="entry name" value="ABC_transporter-like_ATP-bd"/>
</dbReference>
<feature type="transmembrane region" description="Helical" evidence="9">
    <location>
        <begin position="323"/>
        <end position="346"/>
    </location>
</feature>
<dbReference type="InterPro" id="IPR003593">
    <property type="entry name" value="AAA+_ATPase"/>
</dbReference>
<dbReference type="PROSITE" id="PS00211">
    <property type="entry name" value="ABC_TRANSPORTER_1"/>
    <property type="match status" value="1"/>
</dbReference>
<dbReference type="InterPro" id="IPR026082">
    <property type="entry name" value="ABCA"/>
</dbReference>
<evidence type="ECO:0000256" key="9">
    <source>
        <dbReference type="SAM" id="Phobius"/>
    </source>
</evidence>
<keyword evidence="5" id="KW-0547">Nucleotide-binding</keyword>
<gene>
    <name evidence="11" type="ORF">C24_LOCUS26304</name>
</gene>
<keyword evidence="6" id="KW-0067">ATP-binding</keyword>
<dbReference type="InterPro" id="IPR013525">
    <property type="entry name" value="ABC2_TM"/>
</dbReference>
<keyword evidence="3" id="KW-0813">Transport</keyword>
<feature type="transmembrane region" description="Helical" evidence="9">
    <location>
        <begin position="506"/>
        <end position="525"/>
    </location>
</feature>
<dbReference type="GO" id="GO:0005524">
    <property type="term" value="F:ATP binding"/>
    <property type="evidence" value="ECO:0007669"/>
    <property type="project" value="UniProtKB-KW"/>
</dbReference>
<evidence type="ECO:0000256" key="4">
    <source>
        <dbReference type="ARBA" id="ARBA00022692"/>
    </source>
</evidence>
<evidence type="ECO:0000256" key="7">
    <source>
        <dbReference type="ARBA" id="ARBA00022989"/>
    </source>
</evidence>
<evidence type="ECO:0000313" key="12">
    <source>
        <dbReference type="Proteomes" id="UP000434276"/>
    </source>
</evidence>
<dbReference type="SUPFAM" id="SSF52540">
    <property type="entry name" value="P-loop containing nucleoside triphosphate hydrolases"/>
    <property type="match status" value="1"/>
</dbReference>
<name>A0A5S9YG69_ARATH</name>
<evidence type="ECO:0000256" key="2">
    <source>
        <dbReference type="ARBA" id="ARBA00008526"/>
    </source>
</evidence>
<keyword evidence="8 9" id="KW-0472">Membrane</keyword>
<dbReference type="GO" id="GO:0016887">
    <property type="term" value="F:ATP hydrolysis activity"/>
    <property type="evidence" value="ECO:0007669"/>
    <property type="project" value="InterPro"/>
</dbReference>
<feature type="transmembrane region" description="Helical" evidence="9">
    <location>
        <begin position="435"/>
        <end position="453"/>
    </location>
</feature>
<dbReference type="FunFam" id="3.40.50.300:FF:000633">
    <property type="entry name" value="ABC transporter A family member 7"/>
    <property type="match status" value="1"/>
</dbReference>
<feature type="domain" description="ABC transporter" evidence="10">
    <location>
        <begin position="587"/>
        <end position="824"/>
    </location>
</feature>
<dbReference type="Gene3D" id="3.40.50.300">
    <property type="entry name" value="P-loop containing nucleotide triphosphate hydrolases"/>
    <property type="match status" value="1"/>
</dbReference>
<dbReference type="AlphaFoldDB" id="A0A5S9YG69"/>
<feature type="transmembrane region" description="Helical" evidence="9">
    <location>
        <begin position="406"/>
        <end position="423"/>
    </location>
</feature>
<reference evidence="11 12" key="1">
    <citation type="submission" date="2019-12" db="EMBL/GenBank/DDBJ databases">
        <authorList>
            <person name="Jiao W.-B."/>
            <person name="Schneeberger K."/>
        </authorList>
    </citation>
    <scope>NUCLEOTIDE SEQUENCE [LARGE SCALE GENOMIC DNA]</scope>
    <source>
        <strain evidence="12">cv. C24</strain>
    </source>
</reference>
<dbReference type="PANTHER" id="PTHR19229:SF237">
    <property type="entry name" value="ABC TRANSPORTER A FAMILY MEMBER 10"/>
    <property type="match status" value="1"/>
</dbReference>
<keyword evidence="7 9" id="KW-1133">Transmembrane helix</keyword>
<evidence type="ECO:0000259" key="10">
    <source>
        <dbReference type="PROSITE" id="PS50893"/>
    </source>
</evidence>
<dbReference type="SMART" id="SM00382">
    <property type="entry name" value="AAA"/>
    <property type="match status" value="1"/>
</dbReference>
<dbReference type="PANTHER" id="PTHR19229">
    <property type="entry name" value="ATP-BINDING CASSETTE TRANSPORTER SUBFAMILY A ABCA"/>
    <property type="match status" value="1"/>
</dbReference>
<comment type="subcellular location">
    <subcellularLocation>
        <location evidence="1">Membrane</location>
        <topology evidence="1">Multi-pass membrane protein</topology>
    </subcellularLocation>
</comment>
<dbReference type="InterPro" id="IPR027417">
    <property type="entry name" value="P-loop_NTPase"/>
</dbReference>
<dbReference type="CDD" id="cd03263">
    <property type="entry name" value="ABC_subfamily_A"/>
    <property type="match status" value="1"/>
</dbReference>
<feature type="transmembrane region" description="Helical" evidence="9">
    <location>
        <begin position="34"/>
        <end position="52"/>
    </location>
</feature>
<dbReference type="Pfam" id="PF12698">
    <property type="entry name" value="ABC2_membrane_3"/>
    <property type="match status" value="1"/>
</dbReference>
<feature type="transmembrane region" description="Helical" evidence="9">
    <location>
        <begin position="366"/>
        <end position="394"/>
    </location>
</feature>
<dbReference type="ExpressionAtlas" id="A0A5S9YG69">
    <property type="expression patterns" value="baseline and differential"/>
</dbReference>
<evidence type="ECO:0000256" key="8">
    <source>
        <dbReference type="ARBA" id="ARBA00023136"/>
    </source>
</evidence>
<accession>A0A5S9YG69</accession>
<dbReference type="OrthoDB" id="8061355at2759"/>
<feature type="transmembrane region" description="Helical" evidence="9">
    <location>
        <begin position="465"/>
        <end position="485"/>
    </location>
</feature>
<dbReference type="EMBL" id="CACSHJ010000096">
    <property type="protein sequence ID" value="CAA0411361.1"/>
    <property type="molecule type" value="Genomic_DNA"/>
</dbReference>
<dbReference type="PROSITE" id="PS50893">
    <property type="entry name" value="ABC_TRANSPORTER_2"/>
    <property type="match status" value="1"/>
</dbReference>
<evidence type="ECO:0000256" key="6">
    <source>
        <dbReference type="ARBA" id="ARBA00022840"/>
    </source>
</evidence>
<proteinExistence type="inferred from homology"/>
<dbReference type="GO" id="GO:0016020">
    <property type="term" value="C:membrane"/>
    <property type="evidence" value="ECO:0007669"/>
    <property type="project" value="UniProtKB-SubCell"/>
</dbReference>
<keyword evidence="4 9" id="KW-0812">Transmembrane</keyword>
<protein>
    <recommendedName>
        <fullName evidence="10">ABC transporter domain-containing protein</fullName>
    </recommendedName>
</protein>
<dbReference type="Pfam" id="PF24526">
    <property type="entry name" value="ABCA12_C"/>
    <property type="match status" value="1"/>
</dbReference>
<evidence type="ECO:0000256" key="3">
    <source>
        <dbReference type="ARBA" id="ARBA00022448"/>
    </source>
</evidence>
<dbReference type="InterPro" id="IPR017871">
    <property type="entry name" value="ABC_transporter-like_CS"/>
</dbReference>
<dbReference type="Pfam" id="PF00005">
    <property type="entry name" value="ABC_tran"/>
    <property type="match status" value="1"/>
</dbReference>
<comment type="similarity">
    <text evidence="2">Belongs to the ABC transporter superfamily. ABCA family. CPR flippase (TC 3.A.1.211) subfamily.</text>
</comment>
<sequence>MADPSQASFWAQANALLRKNLTYQRRHIWTNIRLVLVPLLLCLFLLGIQLLLDVVVNKAADLTKCGSQDDFSIGDCPIPNPPLLPPLLQIPEPESRAVSGGFFSYNDLPDKSCRKTGTCPVTILLTGNNHSLGQALSGNMFGGSFAVNSSDLLSSLAYNVLGSTLALGTNNYADPGIESDFPIYSIQSQCSPNSTWPLSFGKIHTAVTCLQGLSLWRNNSVEVNDELFKGNWKGNPERMTNEIAAAYDLLNTDRNNFDVTIWYNSTNIDDPSRAPLVRVPRLLNLVSNAYLKFLKGPGTRILFEFVKEVPKHQTKFNLDIASMLGQLFFTWVVLLLFPVILTSLVYEKQERLRIIMKMHGLGIGPYWMISYAYFLTLSMFYVISLVIFGSAIGLRYFRLNDYSVQFIFYFIFVNLQISFAFLASSIFSKVKTATVVAYTLVFASGLLGMFLFGELLESPTFPEKGILALELYPGFSLFRGLYEFAQYASRGNGMKWKDLKESGMDKLFYLMSVEWFVILIVAYSIDLLSSSGRSPFVFFKKSSSLPSPSVQRQNSENVLIDMEKTDVTQEREKVEKLRKEGTTGHAIVCDNLKKVYPGSDGNPPKLAVRGLYLDVPSGECFGMLGPNGAGKTSFINMMTGLLKPTSGTALVQGLDICKDMNKVYTSMGVCPQHDLLWGTLTGREHLLFYGRLKNIKGSALMQAVEESLKSVSLFDGGVADKPAGKYSGGMKRRLSVAISLIGNPKVVYMDEPSTGLDPASRKDLWTVIQRAKQNTAIILTTHSMEEAEFLCDRLGIFVDGGLQCVGNPKELKGRYGGSYVFTMTTSVEHEEKVERMVKHISPNSKRVYHLAGTQKFEIPKQEVMIADVFFMVEKAKSKFTVFAWGLADTTLEDVFFKVATTAQAFNYLS</sequence>
<organism evidence="11 12">
    <name type="scientific">Arabidopsis thaliana</name>
    <name type="common">Mouse-ear cress</name>
    <dbReference type="NCBI Taxonomy" id="3702"/>
    <lineage>
        <taxon>Eukaryota</taxon>
        <taxon>Viridiplantae</taxon>
        <taxon>Streptophyta</taxon>
        <taxon>Embryophyta</taxon>
        <taxon>Tracheophyta</taxon>
        <taxon>Spermatophyta</taxon>
        <taxon>Magnoliopsida</taxon>
        <taxon>eudicotyledons</taxon>
        <taxon>Gunneridae</taxon>
        <taxon>Pentapetalae</taxon>
        <taxon>rosids</taxon>
        <taxon>malvids</taxon>
        <taxon>Brassicales</taxon>
        <taxon>Brassicaceae</taxon>
        <taxon>Camelineae</taxon>
        <taxon>Arabidopsis</taxon>
    </lineage>
</organism>
<evidence type="ECO:0000256" key="5">
    <source>
        <dbReference type="ARBA" id="ARBA00022741"/>
    </source>
</evidence>
<evidence type="ECO:0000313" key="11">
    <source>
        <dbReference type="EMBL" id="CAA0411361.1"/>
    </source>
</evidence>
<dbReference type="Proteomes" id="UP000434276">
    <property type="component" value="Unassembled WGS sequence"/>
</dbReference>
<dbReference type="GO" id="GO:0140359">
    <property type="term" value="F:ABC-type transporter activity"/>
    <property type="evidence" value="ECO:0007669"/>
    <property type="project" value="InterPro"/>
</dbReference>
<evidence type="ECO:0000256" key="1">
    <source>
        <dbReference type="ARBA" id="ARBA00004141"/>
    </source>
</evidence>